<feature type="site" description="Deprotonates C-terminal active site Cys" evidence="8">
    <location>
        <position position="23"/>
    </location>
</feature>
<feature type="active site" description="Nucleophile" evidence="8">
    <location>
        <position position="32"/>
    </location>
</feature>
<dbReference type="InterPro" id="IPR017937">
    <property type="entry name" value="Thioredoxin_CS"/>
</dbReference>
<evidence type="ECO:0000256" key="8">
    <source>
        <dbReference type="PIRSR" id="PIRSR000077-1"/>
    </source>
</evidence>
<dbReference type="PROSITE" id="PS00194">
    <property type="entry name" value="THIOREDOXIN_1"/>
    <property type="match status" value="1"/>
</dbReference>
<keyword evidence="3" id="KW-0249">Electron transport</keyword>
<evidence type="ECO:0000256" key="7">
    <source>
        <dbReference type="PIRNR" id="PIRNR000077"/>
    </source>
</evidence>
<dbReference type="AlphaFoldDB" id="V5RHE3"/>
<evidence type="ECO:0000256" key="2">
    <source>
        <dbReference type="ARBA" id="ARBA00022448"/>
    </source>
</evidence>
<evidence type="ECO:0000256" key="1">
    <source>
        <dbReference type="ARBA" id="ARBA00008987"/>
    </source>
</evidence>
<evidence type="ECO:0000259" key="10">
    <source>
        <dbReference type="PROSITE" id="PS51352"/>
    </source>
</evidence>
<keyword evidence="12" id="KW-1185">Reference proteome</keyword>
<feature type="site" description="Contributes to redox potential value" evidence="8">
    <location>
        <position position="30"/>
    </location>
</feature>
<accession>V5RHE3</accession>
<dbReference type="EMBL" id="CP006682">
    <property type="protein sequence ID" value="AHB35964.1"/>
    <property type="molecule type" value="Genomic_DNA"/>
</dbReference>
<dbReference type="InterPro" id="IPR005746">
    <property type="entry name" value="Thioredoxin"/>
</dbReference>
<dbReference type="CDD" id="cd02947">
    <property type="entry name" value="TRX_family"/>
    <property type="match status" value="1"/>
</dbReference>
<feature type="active site" description="Nucleophile" evidence="8">
    <location>
        <position position="29"/>
    </location>
</feature>
<dbReference type="GO" id="GO:0005737">
    <property type="term" value="C:cytoplasm"/>
    <property type="evidence" value="ECO:0007669"/>
    <property type="project" value="TreeGrafter"/>
</dbReference>
<feature type="disulfide bond" description="Redox-active" evidence="9">
    <location>
        <begin position="29"/>
        <end position="32"/>
    </location>
</feature>
<dbReference type="GO" id="GO:0015035">
    <property type="term" value="F:protein-disulfide reductase activity"/>
    <property type="evidence" value="ECO:0007669"/>
    <property type="project" value="UniProtKB-UniRule"/>
</dbReference>
<dbReference type="Pfam" id="PF00085">
    <property type="entry name" value="Thioredoxin"/>
    <property type="match status" value="1"/>
</dbReference>
<dbReference type="STRING" id="1276258.SAPIS_v1c01170"/>
<dbReference type="InterPro" id="IPR013766">
    <property type="entry name" value="Thioredoxin_domain"/>
</dbReference>
<keyword evidence="4 9" id="KW-1015">Disulfide bond</keyword>
<keyword evidence="5 9" id="KW-0676">Redox-active center</keyword>
<evidence type="ECO:0000313" key="11">
    <source>
        <dbReference type="EMBL" id="AHB35964.1"/>
    </source>
</evidence>
<evidence type="ECO:0000256" key="6">
    <source>
        <dbReference type="NCBIfam" id="TIGR01068"/>
    </source>
</evidence>
<dbReference type="eggNOG" id="COG0526">
    <property type="taxonomic scope" value="Bacteria"/>
</dbReference>
<proteinExistence type="inferred from homology"/>
<dbReference type="SUPFAM" id="SSF52833">
    <property type="entry name" value="Thioredoxin-like"/>
    <property type="match status" value="1"/>
</dbReference>
<dbReference type="Proteomes" id="UP000018550">
    <property type="component" value="Chromosome"/>
</dbReference>
<gene>
    <name evidence="11" type="primary">trxA</name>
    <name evidence="11" type="ORF">SAPIS_v1c01170</name>
</gene>
<dbReference type="PRINTS" id="PR00421">
    <property type="entry name" value="THIOREDOXIN"/>
</dbReference>
<protein>
    <recommendedName>
        <fullName evidence="6 7">Thioredoxin</fullName>
    </recommendedName>
</protein>
<evidence type="ECO:0000256" key="5">
    <source>
        <dbReference type="ARBA" id="ARBA00023284"/>
    </source>
</evidence>
<dbReference type="OrthoDB" id="9790390at2"/>
<name>V5RHE3_SPIAP</name>
<comment type="similarity">
    <text evidence="1 7">Belongs to the thioredoxin family.</text>
</comment>
<dbReference type="PANTHER" id="PTHR45663">
    <property type="entry name" value="GEO12009P1"/>
    <property type="match status" value="1"/>
</dbReference>
<dbReference type="PROSITE" id="PS51352">
    <property type="entry name" value="THIOREDOXIN_2"/>
    <property type="match status" value="1"/>
</dbReference>
<evidence type="ECO:0000313" key="12">
    <source>
        <dbReference type="Proteomes" id="UP000018550"/>
    </source>
</evidence>
<reference evidence="11 12" key="1">
    <citation type="journal article" date="2014" name="Genome Announc.">
        <title>Complete Genome Sequence of Spiroplasma apis B31T (ATCC 33834), a Bacterium Associated with May Disease of Honeybees (Apis mellifera).</title>
        <authorList>
            <person name="Ku C."/>
            <person name="Lo W.S."/>
            <person name="Chen L.L."/>
            <person name="Kuo C.H."/>
        </authorList>
    </citation>
    <scope>NUCLEOTIDE SEQUENCE [LARGE SCALE GENOMIC DNA]</scope>
    <source>
        <strain evidence="11">B31</strain>
    </source>
</reference>
<dbReference type="NCBIfam" id="TIGR01068">
    <property type="entry name" value="thioredoxin"/>
    <property type="match status" value="1"/>
</dbReference>
<dbReference type="RefSeq" id="WP_023788898.1">
    <property type="nucleotide sequence ID" value="NC_022998.1"/>
</dbReference>
<dbReference type="PATRIC" id="fig|1276258.3.peg.115"/>
<dbReference type="PANTHER" id="PTHR45663:SF11">
    <property type="entry name" value="GEO12009P1"/>
    <property type="match status" value="1"/>
</dbReference>
<evidence type="ECO:0000256" key="4">
    <source>
        <dbReference type="ARBA" id="ARBA00023157"/>
    </source>
</evidence>
<sequence>MAKIITSKEEFKNEISKSNTVVDFYADWCGPCKMLAPVFDEVAKEQTEINFIKVNTDDLKEIANEYGIMSIPTLIKFENGEEKQRHSGFIGKDQLIHFAK</sequence>
<evidence type="ECO:0000256" key="3">
    <source>
        <dbReference type="ARBA" id="ARBA00022982"/>
    </source>
</evidence>
<dbReference type="InterPro" id="IPR036249">
    <property type="entry name" value="Thioredoxin-like_sf"/>
</dbReference>
<dbReference type="KEGG" id="sapi:SAPIS_v1c01170"/>
<dbReference type="Gene3D" id="3.40.30.10">
    <property type="entry name" value="Glutaredoxin"/>
    <property type="match status" value="1"/>
</dbReference>
<dbReference type="HOGENOM" id="CLU_090389_10_4_14"/>
<organism evidence="11 12">
    <name type="scientific">Spiroplasma apis B31</name>
    <dbReference type="NCBI Taxonomy" id="1276258"/>
    <lineage>
        <taxon>Bacteria</taxon>
        <taxon>Bacillati</taxon>
        <taxon>Mycoplasmatota</taxon>
        <taxon>Mollicutes</taxon>
        <taxon>Entomoplasmatales</taxon>
        <taxon>Spiroplasmataceae</taxon>
        <taxon>Spiroplasma</taxon>
    </lineage>
</organism>
<dbReference type="FunFam" id="3.40.30.10:FF:000001">
    <property type="entry name" value="Thioredoxin"/>
    <property type="match status" value="1"/>
</dbReference>
<evidence type="ECO:0000256" key="9">
    <source>
        <dbReference type="PIRSR" id="PIRSR000077-4"/>
    </source>
</evidence>
<feature type="site" description="Contributes to redox potential value" evidence="8">
    <location>
        <position position="31"/>
    </location>
</feature>
<feature type="domain" description="Thioredoxin" evidence="10">
    <location>
        <begin position="1"/>
        <end position="100"/>
    </location>
</feature>
<dbReference type="PIRSF" id="PIRSF000077">
    <property type="entry name" value="Thioredoxin"/>
    <property type="match status" value="1"/>
</dbReference>
<keyword evidence="2" id="KW-0813">Transport</keyword>